<dbReference type="SUPFAM" id="SSF53187">
    <property type="entry name" value="Zn-dependent exopeptidases"/>
    <property type="match status" value="1"/>
</dbReference>
<proteinExistence type="predicted"/>
<dbReference type="PANTHER" id="PTHR43808:SF25">
    <property type="entry name" value="PEPTIDASE M20 DIMERISATION DOMAIN-CONTAINING PROTEIN"/>
    <property type="match status" value="1"/>
</dbReference>
<dbReference type="Proteomes" id="UP000241808">
    <property type="component" value="Unassembled WGS sequence"/>
</dbReference>
<dbReference type="Gene3D" id="3.40.630.10">
    <property type="entry name" value="Zn peptidases"/>
    <property type="match status" value="1"/>
</dbReference>
<dbReference type="InterPro" id="IPR050072">
    <property type="entry name" value="Peptidase_M20A"/>
</dbReference>
<keyword evidence="1" id="KW-0378">Hydrolase</keyword>
<dbReference type="EMBL" id="PZZL01000009">
    <property type="protein sequence ID" value="PTM51866.1"/>
    <property type="molecule type" value="Genomic_DNA"/>
</dbReference>
<reference evidence="2 3" key="1">
    <citation type="submission" date="2018-04" db="EMBL/GenBank/DDBJ databases">
        <title>Genomic Encyclopedia of Archaeal and Bacterial Type Strains, Phase II (KMG-II): from individual species to whole genera.</title>
        <authorList>
            <person name="Goeker M."/>
        </authorList>
    </citation>
    <scope>NUCLEOTIDE SEQUENCE [LARGE SCALE GENOMIC DNA]</scope>
    <source>
        <strain evidence="2 3">DSM 25521</strain>
    </source>
</reference>
<dbReference type="Gene3D" id="3.30.70.360">
    <property type="match status" value="1"/>
</dbReference>
<dbReference type="GO" id="GO:0016787">
    <property type="term" value="F:hydrolase activity"/>
    <property type="evidence" value="ECO:0007669"/>
    <property type="project" value="InterPro"/>
</dbReference>
<name>A0A2T4YYV2_9HYPH</name>
<accession>A0A2T4YYV2</accession>
<evidence type="ECO:0000256" key="1">
    <source>
        <dbReference type="ARBA" id="ARBA00022801"/>
    </source>
</evidence>
<evidence type="ECO:0000313" key="3">
    <source>
        <dbReference type="Proteomes" id="UP000241808"/>
    </source>
</evidence>
<dbReference type="Pfam" id="PF01546">
    <property type="entry name" value="Peptidase_M20"/>
    <property type="match status" value="1"/>
</dbReference>
<dbReference type="InterPro" id="IPR002933">
    <property type="entry name" value="Peptidase_M20"/>
</dbReference>
<gene>
    <name evidence="2" type="ORF">C8P69_109154</name>
</gene>
<organism evidence="2 3">
    <name type="scientific">Phreatobacter oligotrophus</name>
    <dbReference type="NCBI Taxonomy" id="1122261"/>
    <lineage>
        <taxon>Bacteria</taxon>
        <taxon>Pseudomonadati</taxon>
        <taxon>Pseudomonadota</taxon>
        <taxon>Alphaproteobacteria</taxon>
        <taxon>Hyphomicrobiales</taxon>
        <taxon>Phreatobacteraceae</taxon>
        <taxon>Phreatobacter</taxon>
    </lineage>
</organism>
<dbReference type="PANTHER" id="PTHR43808">
    <property type="entry name" value="ACETYLORNITHINE DEACETYLASE"/>
    <property type="match status" value="1"/>
</dbReference>
<dbReference type="AlphaFoldDB" id="A0A2T4YYV2"/>
<protein>
    <submittedName>
        <fullName evidence="2">Acetylornithine deacetylase/succinyl-diaminopimelate desuccinylase-like protein</fullName>
    </submittedName>
</protein>
<keyword evidence="3" id="KW-1185">Reference proteome</keyword>
<evidence type="ECO:0000313" key="2">
    <source>
        <dbReference type="EMBL" id="PTM51866.1"/>
    </source>
</evidence>
<sequence length="419" mass="43296">MTSPTPVAFLQELIRLGRDGEAAVQARVADALAAIGCAVETVDYDPAGVTLKEEFATGQTIQPGLRRAVVGRLKGSGGGRSLILFAHPDGEPHGDLSRWSVDPFAGVIRDGRIVGFGVADDLSGVAAMISGLALAQADGWRPAGDIIIASTPSKRHARGVAALLARMVPPDAALYLHPAESGMGMAEVKACTPGLVEFRISFAGKAPETVEPGQTAFAHRAVSAATVQAALLAALAELDQARGARIRHERIAGFVGRATNLHVSHARLGVEGKRNTIAVSGVIEGAVSMPPGERLADVRGEIAATVKAVFQRAPFDALPKPEIAFLAGVAGAEVPADHPLFRAADTAITAVVGKPSFVNPVHTASDIRVPILQAGIPCIGLGPLGGNLTQNGFADEWVDAADHERCVAVVAAILKDWCG</sequence>
<dbReference type="RefSeq" id="WP_170118300.1">
    <property type="nucleotide sequence ID" value="NZ_PZZL01000009.1"/>
</dbReference>
<comment type="caution">
    <text evidence="2">The sequence shown here is derived from an EMBL/GenBank/DDBJ whole genome shotgun (WGS) entry which is preliminary data.</text>
</comment>